<proteinExistence type="predicted"/>
<reference evidence="1 2" key="1">
    <citation type="submission" date="2023-02" db="EMBL/GenBank/DDBJ databases">
        <title>Evolution of Hrp T3SS in non-pathogenic Pseudomonas fluorescens.</title>
        <authorList>
            <person name="Liao K."/>
            <person name="Wei H."/>
            <person name="Gu Y."/>
        </authorList>
    </citation>
    <scope>NUCLEOTIDE SEQUENCE [LARGE SCALE GENOMIC DNA]</scope>
    <source>
        <strain evidence="1 2">FP1935</strain>
    </source>
</reference>
<accession>A0ABY9ES00</accession>
<dbReference type="RefSeq" id="WP_305445870.1">
    <property type="nucleotide sequence ID" value="NZ_CP117454.1"/>
</dbReference>
<organism evidence="1 2">
    <name type="scientific">Pseudomonas cucumis</name>
    <dbReference type="NCBI Taxonomy" id="2954082"/>
    <lineage>
        <taxon>Bacteria</taxon>
        <taxon>Pseudomonadati</taxon>
        <taxon>Pseudomonadota</taxon>
        <taxon>Gammaproteobacteria</taxon>
        <taxon>Pseudomonadales</taxon>
        <taxon>Pseudomonadaceae</taxon>
        <taxon>Pseudomonas</taxon>
    </lineage>
</organism>
<dbReference type="Proteomes" id="UP001239418">
    <property type="component" value="Chromosome"/>
</dbReference>
<sequence>MSITVCVVCGDSAEKAYPVGSFDEFKCATCGYYSVNRQLIEEMEAANQVFDTERTQQYLMIHSRSGQVPAITRIETTKHQLIVESSRKK</sequence>
<gene>
    <name evidence="1" type="ORF">PSH97_16685</name>
</gene>
<dbReference type="EMBL" id="CP117454">
    <property type="protein sequence ID" value="WLG82761.1"/>
    <property type="molecule type" value="Genomic_DNA"/>
</dbReference>
<name>A0ABY9ES00_9PSED</name>
<evidence type="ECO:0000313" key="1">
    <source>
        <dbReference type="EMBL" id="WLG82761.1"/>
    </source>
</evidence>
<evidence type="ECO:0000313" key="2">
    <source>
        <dbReference type="Proteomes" id="UP001239418"/>
    </source>
</evidence>
<protein>
    <submittedName>
        <fullName evidence="1">Uncharacterized protein</fullName>
    </submittedName>
</protein>
<keyword evidence="2" id="KW-1185">Reference proteome</keyword>